<feature type="signal peptide" evidence="2">
    <location>
        <begin position="1"/>
        <end position="19"/>
    </location>
</feature>
<evidence type="ECO:0000313" key="4">
    <source>
        <dbReference type="Proteomes" id="UP000308707"/>
    </source>
</evidence>
<keyword evidence="4" id="KW-1185">Reference proteome</keyword>
<dbReference type="Proteomes" id="UP000308707">
    <property type="component" value="Unassembled WGS sequence"/>
</dbReference>
<name>A0A4U5JL74_9GAMM</name>
<dbReference type="RefSeq" id="WP_137267666.1">
    <property type="nucleotide sequence ID" value="NZ_SZUA01000003.1"/>
</dbReference>
<keyword evidence="2" id="KW-0732">Signal</keyword>
<organism evidence="3 4">
    <name type="scientific">Luteimonas gilva</name>
    <dbReference type="NCBI Taxonomy" id="2572684"/>
    <lineage>
        <taxon>Bacteria</taxon>
        <taxon>Pseudomonadati</taxon>
        <taxon>Pseudomonadota</taxon>
        <taxon>Gammaproteobacteria</taxon>
        <taxon>Lysobacterales</taxon>
        <taxon>Lysobacteraceae</taxon>
        <taxon>Luteimonas</taxon>
    </lineage>
</organism>
<dbReference type="PROSITE" id="PS51257">
    <property type="entry name" value="PROKAR_LIPOPROTEIN"/>
    <property type="match status" value="1"/>
</dbReference>
<feature type="chain" id="PRO_5020721186" evidence="2">
    <location>
        <begin position="20"/>
        <end position="306"/>
    </location>
</feature>
<comment type="caution">
    <text evidence="3">The sequence shown here is derived from an EMBL/GenBank/DDBJ whole genome shotgun (WGS) entry which is preliminary data.</text>
</comment>
<feature type="region of interest" description="Disordered" evidence="1">
    <location>
        <begin position="283"/>
        <end position="306"/>
    </location>
</feature>
<dbReference type="OrthoDB" id="6194714at2"/>
<sequence length="306" mass="33518">MRHRLAVLLCTAMVCALCACKPQSGTEPAASAGATKPAEAVRLLTQHLHDDDLQAFARDAAPPELQPKLEQAWREGRTRWPLDELPFDERLPQLLSALSAPGSEKKLQQVFDRQFSGAHAELKAAAMSLGLFGVQYVRSEGDYSEDERQHYAQFVQAISQWGLDAPLGDPQRARRAIPQLTRAARSTGLSAEADFRRLGMQESLRRLGPFMATVKQSLATYGLRLDESLSGLQASLQQQTGDRARVRLRYTLGGTDIDTVVGVERHGGRWYISDYLRHAEAAAGVPAGAETPPKKTAEPVPKPTSP</sequence>
<dbReference type="EMBL" id="SZUA01000003">
    <property type="protein sequence ID" value="TKR29261.1"/>
    <property type="molecule type" value="Genomic_DNA"/>
</dbReference>
<proteinExistence type="predicted"/>
<accession>A0A4U5JL74</accession>
<protein>
    <submittedName>
        <fullName evidence="3">Uncharacterized protein</fullName>
    </submittedName>
</protein>
<evidence type="ECO:0000256" key="2">
    <source>
        <dbReference type="SAM" id="SignalP"/>
    </source>
</evidence>
<reference evidence="3 4" key="1">
    <citation type="submission" date="2019-04" db="EMBL/GenBank/DDBJ databases">
        <title>Reference strain of H23.</title>
        <authorList>
            <person name="Luo X."/>
        </authorList>
    </citation>
    <scope>NUCLEOTIDE SEQUENCE [LARGE SCALE GENOMIC DNA]</scope>
    <source>
        <strain evidence="3 4">H23</strain>
    </source>
</reference>
<dbReference type="AlphaFoldDB" id="A0A4U5JL74"/>
<evidence type="ECO:0000256" key="1">
    <source>
        <dbReference type="SAM" id="MobiDB-lite"/>
    </source>
</evidence>
<evidence type="ECO:0000313" key="3">
    <source>
        <dbReference type="EMBL" id="TKR29261.1"/>
    </source>
</evidence>
<gene>
    <name evidence="3" type="ORF">FCE95_13935</name>
</gene>